<feature type="transmembrane region" description="Helical" evidence="2">
    <location>
        <begin position="255"/>
        <end position="284"/>
    </location>
</feature>
<dbReference type="Proteomes" id="UP000295281">
    <property type="component" value="Unassembled WGS sequence"/>
</dbReference>
<dbReference type="Pfam" id="PF25231">
    <property type="entry name" value="DUF7847"/>
    <property type="match status" value="1"/>
</dbReference>
<keyword evidence="2" id="KW-0812">Transmembrane</keyword>
<feature type="transmembrane region" description="Helical" evidence="2">
    <location>
        <begin position="213"/>
        <end position="235"/>
    </location>
</feature>
<dbReference type="AlphaFoldDB" id="A0A4R6V0I5"/>
<evidence type="ECO:0000313" key="4">
    <source>
        <dbReference type="EMBL" id="TDQ51959.1"/>
    </source>
</evidence>
<keyword evidence="2" id="KW-1133">Transmembrane helix</keyword>
<feature type="transmembrane region" description="Helical" evidence="2">
    <location>
        <begin position="343"/>
        <end position="364"/>
    </location>
</feature>
<feature type="compositionally biased region" description="Pro residues" evidence="1">
    <location>
        <begin position="74"/>
        <end position="86"/>
    </location>
</feature>
<protein>
    <submittedName>
        <fullName evidence="4">Glycerophosphoryl diester phosphodiesterase family protein</fullName>
    </submittedName>
</protein>
<feature type="domain" description="DUF7847" evidence="3">
    <location>
        <begin position="134"/>
        <end position="418"/>
    </location>
</feature>
<sequence length="455" mass="46695">MPEEDGQSWQAPGGQPDPVESPGQDITPDHAPEAGNRTAAGGAPEGSAAPPAAAWSAPGVPPRQAPGYAEPGAPAGPAPGWGPPPGQLSGQQPGWGPPPGQFPGQQPGWGPPPGAGGSPTFAPRPGVIALRPLSLGDIFNGAFSYLRDNPKATLGVTFIVVAIVSVLPALGLADFSREYTTMIDTVIDDPYAEPETAFPFSGFSLLSIYGGSLLQLLGTSLLVGLLTGVVGAAVLGRRPTFGEAVRAMRGRLAALLGLTGLYLVFSVVAIILISLLFVLSIGLVMALDPLVGLAVLFLVGAPLVVLLVWAGVKTTLAMPVSVLEQVGPFRALARSWRLTSGSFWRLVGILLLTQILVQIVASTLSTPFTFGSMFVGMLIPGEAAATVASAALAFLGMLLTGCISSPFTAGVTALLYLDLRMRREGLDLRLQAAVQSGAAIGPEVYLLEPRPGVPA</sequence>
<feature type="transmembrane region" description="Helical" evidence="2">
    <location>
        <begin position="152"/>
        <end position="173"/>
    </location>
</feature>
<feature type="transmembrane region" description="Helical" evidence="2">
    <location>
        <begin position="290"/>
        <end position="312"/>
    </location>
</feature>
<dbReference type="InterPro" id="IPR057169">
    <property type="entry name" value="DUF7847"/>
</dbReference>
<evidence type="ECO:0000256" key="2">
    <source>
        <dbReference type="SAM" id="Phobius"/>
    </source>
</evidence>
<keyword evidence="2" id="KW-0472">Membrane</keyword>
<feature type="compositionally biased region" description="Low complexity" evidence="1">
    <location>
        <begin position="39"/>
        <end position="58"/>
    </location>
</feature>
<accession>A0A4R6V0I5</accession>
<reference evidence="4 5" key="1">
    <citation type="submission" date="2019-03" db="EMBL/GenBank/DDBJ databases">
        <title>Genomic Encyclopedia of Type Strains, Phase IV (KMG-IV): sequencing the most valuable type-strain genomes for metagenomic binning, comparative biology and taxonomic classification.</title>
        <authorList>
            <person name="Goeker M."/>
        </authorList>
    </citation>
    <scope>NUCLEOTIDE SEQUENCE [LARGE SCALE GENOMIC DNA]</scope>
    <source>
        <strain evidence="4 5">DSM 46770</strain>
    </source>
</reference>
<dbReference type="PANTHER" id="PTHR33133:SF1">
    <property type="entry name" value="EXPRESSED PROTEIN-RELATED"/>
    <property type="match status" value="1"/>
</dbReference>
<name>A0A4R6V0I5_9ACTN</name>
<feature type="region of interest" description="Disordered" evidence="1">
    <location>
        <begin position="1"/>
        <end position="123"/>
    </location>
</feature>
<evidence type="ECO:0000259" key="3">
    <source>
        <dbReference type="Pfam" id="PF25231"/>
    </source>
</evidence>
<dbReference type="PANTHER" id="PTHR33133">
    <property type="entry name" value="OS08G0107100 PROTEIN-RELATED"/>
    <property type="match status" value="1"/>
</dbReference>
<keyword evidence="5" id="KW-1185">Reference proteome</keyword>
<evidence type="ECO:0000256" key="1">
    <source>
        <dbReference type="SAM" id="MobiDB-lite"/>
    </source>
</evidence>
<organism evidence="4 5">
    <name type="scientific">Actinorugispora endophytica</name>
    <dbReference type="NCBI Taxonomy" id="1605990"/>
    <lineage>
        <taxon>Bacteria</taxon>
        <taxon>Bacillati</taxon>
        <taxon>Actinomycetota</taxon>
        <taxon>Actinomycetes</taxon>
        <taxon>Streptosporangiales</taxon>
        <taxon>Nocardiopsidaceae</taxon>
        <taxon>Actinorugispora</taxon>
    </lineage>
</organism>
<dbReference type="EMBL" id="SNYN01000009">
    <property type="protein sequence ID" value="TDQ51959.1"/>
    <property type="molecule type" value="Genomic_DNA"/>
</dbReference>
<evidence type="ECO:0000313" key="5">
    <source>
        <dbReference type="Proteomes" id="UP000295281"/>
    </source>
</evidence>
<gene>
    <name evidence="4" type="ORF">EV190_10971</name>
</gene>
<proteinExistence type="predicted"/>
<comment type="caution">
    <text evidence="4">The sequence shown here is derived from an EMBL/GenBank/DDBJ whole genome shotgun (WGS) entry which is preliminary data.</text>
</comment>
<feature type="transmembrane region" description="Helical" evidence="2">
    <location>
        <begin position="384"/>
        <end position="417"/>
    </location>
</feature>